<proteinExistence type="predicted"/>
<dbReference type="AlphaFoldDB" id="A0A0F8YDR0"/>
<comment type="caution">
    <text evidence="1">The sequence shown here is derived from an EMBL/GenBank/DDBJ whole genome shotgun (WGS) entry which is preliminary data.</text>
</comment>
<feature type="non-terminal residue" evidence="1">
    <location>
        <position position="1"/>
    </location>
</feature>
<sequence>RYIYEDCIEELYDLNNDPEELHNLAVDKNYQSMLEQYRNETIDLFKANGAGFLDLLPEPKIISR</sequence>
<dbReference type="Gene3D" id="3.40.720.10">
    <property type="entry name" value="Alkaline Phosphatase, subunit A"/>
    <property type="match status" value="1"/>
</dbReference>
<dbReference type="InterPro" id="IPR017850">
    <property type="entry name" value="Alkaline_phosphatase_core_sf"/>
</dbReference>
<reference evidence="1" key="1">
    <citation type="journal article" date="2015" name="Nature">
        <title>Complex archaea that bridge the gap between prokaryotes and eukaryotes.</title>
        <authorList>
            <person name="Spang A."/>
            <person name="Saw J.H."/>
            <person name="Jorgensen S.L."/>
            <person name="Zaremba-Niedzwiedzka K."/>
            <person name="Martijn J."/>
            <person name="Lind A.E."/>
            <person name="van Eijk R."/>
            <person name="Schleper C."/>
            <person name="Guy L."/>
            <person name="Ettema T.J."/>
        </authorList>
    </citation>
    <scope>NUCLEOTIDE SEQUENCE</scope>
</reference>
<accession>A0A0F8YDR0</accession>
<organism evidence="1">
    <name type="scientific">marine sediment metagenome</name>
    <dbReference type="NCBI Taxonomy" id="412755"/>
    <lineage>
        <taxon>unclassified sequences</taxon>
        <taxon>metagenomes</taxon>
        <taxon>ecological metagenomes</taxon>
    </lineage>
</organism>
<dbReference type="EMBL" id="LAZR01053966">
    <property type="protein sequence ID" value="KKK79572.1"/>
    <property type="molecule type" value="Genomic_DNA"/>
</dbReference>
<name>A0A0F8YDR0_9ZZZZ</name>
<evidence type="ECO:0000313" key="1">
    <source>
        <dbReference type="EMBL" id="KKK79572.1"/>
    </source>
</evidence>
<protein>
    <recommendedName>
        <fullName evidence="2">N-sulphoglucosamine sulphohydrolase C-terminal domain-containing protein</fullName>
    </recommendedName>
</protein>
<gene>
    <name evidence="1" type="ORF">LCGC14_2832130</name>
</gene>
<evidence type="ECO:0008006" key="2">
    <source>
        <dbReference type="Google" id="ProtNLM"/>
    </source>
</evidence>
<dbReference type="SUPFAM" id="SSF53649">
    <property type="entry name" value="Alkaline phosphatase-like"/>
    <property type="match status" value="1"/>
</dbReference>